<evidence type="ECO:0000256" key="8">
    <source>
        <dbReference type="ARBA" id="ARBA00022989"/>
    </source>
</evidence>
<comment type="subcellular location">
    <subcellularLocation>
        <location evidence="1">Mitochondrion inner membrane</location>
        <topology evidence="1">Single-pass membrane protein</topology>
    </subcellularLocation>
</comment>
<evidence type="ECO:0000256" key="7">
    <source>
        <dbReference type="ARBA" id="ARBA00022927"/>
    </source>
</evidence>
<sequence>MSAPEHPRPSPPPATNPNPPPQPNPAPTANPSSSKPPPVAKPKPVELTGFRSALSHTGIPHSVLTWKPKLPSRNWLIFWTITASISGAYYYDRRECKRIKEETIRKVESQGKEILQGGSLGLNRKVTVYGAKWPGDEDTDRALRYFRKYVKPYLVAAAIDYDLPTSPLHGSITRQIHAKILAQRRQALGLEPPSPQLSLPGVLSPEEYQKRELEGGVVLVGRASLKEYMEGLKRGWMGRVDSWKWEDEIENKLKNDGVFYQPQPTEPQSTEHDAPLENTPELTNTPTAPTPKATTGLGFLSRPQPPSPLQTGQSQQTTYQIPERYHTPPSPLPPQPPILLLPFVNHIGFSQIPQMILSFFTERHRVKEGSEAALALINNHIRPFNPSSGDLDFDVASEEYYNKDSRKLPTKIEEARKDYYENLKVRIEEARKYENGEREMTEEEKKSGKVIRIDDLMEERKKKELRWMGNEEGWEIIRPESQVSWDERWSNGNGDGWLKVFELPKSDSNEKSE</sequence>
<accession>A0AAX4KKX6</accession>
<proteinExistence type="inferred from homology"/>
<keyword evidence="6" id="KW-0999">Mitochondrion inner membrane</keyword>
<feature type="region of interest" description="Disordered" evidence="12">
    <location>
        <begin position="257"/>
        <end position="318"/>
    </location>
</feature>
<dbReference type="GO" id="GO:0005743">
    <property type="term" value="C:mitochondrial inner membrane"/>
    <property type="evidence" value="ECO:0007669"/>
    <property type="project" value="UniProtKB-SubCell"/>
</dbReference>
<dbReference type="Pfam" id="PF11711">
    <property type="entry name" value="Tim54"/>
    <property type="match status" value="1"/>
</dbReference>
<keyword evidence="9" id="KW-0811">Translocation</keyword>
<evidence type="ECO:0000256" key="12">
    <source>
        <dbReference type="SAM" id="MobiDB-lite"/>
    </source>
</evidence>
<keyword evidence="7" id="KW-0653">Protein transport</keyword>
<feature type="compositionally biased region" description="Pro residues" evidence="12">
    <location>
        <begin position="9"/>
        <end position="41"/>
    </location>
</feature>
<evidence type="ECO:0000256" key="1">
    <source>
        <dbReference type="ARBA" id="ARBA00004434"/>
    </source>
</evidence>
<dbReference type="Proteomes" id="UP001358614">
    <property type="component" value="Chromosome 1"/>
</dbReference>
<feature type="region of interest" description="Disordered" evidence="12">
    <location>
        <begin position="1"/>
        <end position="45"/>
    </location>
</feature>
<protein>
    <recommendedName>
        <fullName evidence="3">Mitochondrial import inner membrane translocase subunit TIM54</fullName>
    </recommendedName>
</protein>
<evidence type="ECO:0000256" key="2">
    <source>
        <dbReference type="ARBA" id="ARBA00006355"/>
    </source>
</evidence>
<keyword evidence="10" id="KW-0496">Mitochondrion</keyword>
<evidence type="ECO:0000256" key="3">
    <source>
        <dbReference type="ARBA" id="ARBA00020796"/>
    </source>
</evidence>
<evidence type="ECO:0000256" key="10">
    <source>
        <dbReference type="ARBA" id="ARBA00023128"/>
    </source>
</evidence>
<evidence type="ECO:0000256" key="11">
    <source>
        <dbReference type="ARBA" id="ARBA00023136"/>
    </source>
</evidence>
<keyword evidence="5" id="KW-0812">Transmembrane</keyword>
<dbReference type="EMBL" id="CP144089">
    <property type="protein sequence ID" value="WWD05963.1"/>
    <property type="molecule type" value="Genomic_DNA"/>
</dbReference>
<reference evidence="13 14" key="1">
    <citation type="submission" date="2024-01" db="EMBL/GenBank/DDBJ databases">
        <title>Comparative genomics of Cryptococcus and Kwoniella reveals pathogenesis evolution and contrasting modes of karyotype evolution via chromosome fusion or intercentromeric recombination.</title>
        <authorList>
            <person name="Coelho M.A."/>
            <person name="David-Palma M."/>
            <person name="Shea T."/>
            <person name="Bowers K."/>
            <person name="McGinley-Smith S."/>
            <person name="Mohammad A.W."/>
            <person name="Gnirke A."/>
            <person name="Yurkov A.M."/>
            <person name="Nowrousian M."/>
            <person name="Sun S."/>
            <person name="Cuomo C.A."/>
            <person name="Heitman J."/>
        </authorList>
    </citation>
    <scope>NUCLEOTIDE SEQUENCE [LARGE SCALE GENOMIC DNA]</scope>
    <source>
        <strain evidence="13 14">PYCC6329</strain>
    </source>
</reference>
<organism evidence="13 14">
    <name type="scientific">Kwoniella europaea PYCC6329</name>
    <dbReference type="NCBI Taxonomy" id="1423913"/>
    <lineage>
        <taxon>Eukaryota</taxon>
        <taxon>Fungi</taxon>
        <taxon>Dikarya</taxon>
        <taxon>Basidiomycota</taxon>
        <taxon>Agaricomycotina</taxon>
        <taxon>Tremellomycetes</taxon>
        <taxon>Tremellales</taxon>
        <taxon>Cryptococcaceae</taxon>
        <taxon>Kwoniella</taxon>
    </lineage>
</organism>
<keyword evidence="4" id="KW-0813">Transport</keyword>
<feature type="compositionally biased region" description="Low complexity" evidence="12">
    <location>
        <begin position="283"/>
        <end position="295"/>
    </location>
</feature>
<keyword evidence="11" id="KW-0472">Membrane</keyword>
<dbReference type="KEGG" id="ker:91102850"/>
<comment type="similarity">
    <text evidence="2">Belongs to the TIM54 family.</text>
</comment>
<dbReference type="AlphaFoldDB" id="A0AAX4KKX6"/>
<name>A0AAX4KKX6_9TREE</name>
<evidence type="ECO:0000256" key="6">
    <source>
        <dbReference type="ARBA" id="ARBA00022792"/>
    </source>
</evidence>
<dbReference type="GO" id="GO:0015031">
    <property type="term" value="P:protein transport"/>
    <property type="evidence" value="ECO:0007669"/>
    <property type="project" value="UniProtKB-KW"/>
</dbReference>
<keyword evidence="8" id="KW-1133">Transmembrane helix</keyword>
<evidence type="ECO:0000313" key="13">
    <source>
        <dbReference type="EMBL" id="WWD05963.1"/>
    </source>
</evidence>
<feature type="compositionally biased region" description="Polar residues" evidence="12">
    <location>
        <begin position="309"/>
        <end position="318"/>
    </location>
</feature>
<gene>
    <name evidence="13" type="ORF">V865_004048</name>
</gene>
<keyword evidence="14" id="KW-1185">Reference proteome</keyword>
<dbReference type="RefSeq" id="XP_066083930.1">
    <property type="nucleotide sequence ID" value="XM_066227833.1"/>
</dbReference>
<evidence type="ECO:0000313" key="14">
    <source>
        <dbReference type="Proteomes" id="UP001358614"/>
    </source>
</evidence>
<evidence type="ECO:0000256" key="4">
    <source>
        <dbReference type="ARBA" id="ARBA00022448"/>
    </source>
</evidence>
<dbReference type="GeneID" id="91102850"/>
<dbReference type="InterPro" id="IPR021056">
    <property type="entry name" value="Mt_import_IM_translocase_Tim54"/>
</dbReference>
<evidence type="ECO:0000256" key="9">
    <source>
        <dbReference type="ARBA" id="ARBA00023010"/>
    </source>
</evidence>
<evidence type="ECO:0000256" key="5">
    <source>
        <dbReference type="ARBA" id="ARBA00022692"/>
    </source>
</evidence>